<proteinExistence type="predicted"/>
<evidence type="ECO:0000313" key="3">
    <source>
        <dbReference type="Proteomes" id="UP000198744"/>
    </source>
</evidence>
<dbReference type="STRING" id="43775.SAMN04489760_13618"/>
<gene>
    <name evidence="2" type="ORF">SAMN04489760_13618</name>
</gene>
<dbReference type="InterPro" id="IPR045443">
    <property type="entry name" value="DUF6504"/>
</dbReference>
<name>A0A1H8AKF7_9BACT</name>
<keyword evidence="3" id="KW-1185">Reference proteome</keyword>
<dbReference type="EMBL" id="FOBS01000036">
    <property type="protein sequence ID" value="SEM70338.1"/>
    <property type="molecule type" value="Genomic_DNA"/>
</dbReference>
<sequence>MAERFISEALIPVISTCDTSRMAVGEPGLPREFLWRGQTVEIAKVLRTWRETGKCRHGSPEQYVRKHWFEVVTTSRDILKIYFERQPRRGKKEPRWWLFSIREPGEVRNTPA</sequence>
<evidence type="ECO:0000259" key="1">
    <source>
        <dbReference type="Pfam" id="PF20114"/>
    </source>
</evidence>
<dbReference type="Proteomes" id="UP000198744">
    <property type="component" value="Unassembled WGS sequence"/>
</dbReference>
<dbReference type="Pfam" id="PF20114">
    <property type="entry name" value="DUF6504"/>
    <property type="match status" value="1"/>
</dbReference>
<accession>A0A1H8AKF7</accession>
<dbReference type="RefSeq" id="WP_237671780.1">
    <property type="nucleotide sequence ID" value="NZ_FOBS01000036.1"/>
</dbReference>
<protein>
    <recommendedName>
        <fullName evidence="1">DUF6504 domain-containing protein</fullName>
    </recommendedName>
</protein>
<dbReference type="AlphaFoldDB" id="A0A1H8AKF7"/>
<evidence type="ECO:0000313" key="2">
    <source>
        <dbReference type="EMBL" id="SEM70338.1"/>
    </source>
</evidence>
<organism evidence="2 3">
    <name type="scientific">Syntrophus gentianae</name>
    <dbReference type="NCBI Taxonomy" id="43775"/>
    <lineage>
        <taxon>Bacteria</taxon>
        <taxon>Pseudomonadati</taxon>
        <taxon>Thermodesulfobacteriota</taxon>
        <taxon>Syntrophia</taxon>
        <taxon>Syntrophales</taxon>
        <taxon>Syntrophaceae</taxon>
        <taxon>Syntrophus</taxon>
    </lineage>
</organism>
<feature type="domain" description="DUF6504" evidence="1">
    <location>
        <begin position="1"/>
        <end position="103"/>
    </location>
</feature>
<reference evidence="2 3" key="1">
    <citation type="submission" date="2016-10" db="EMBL/GenBank/DDBJ databases">
        <authorList>
            <person name="de Groot N.N."/>
        </authorList>
    </citation>
    <scope>NUCLEOTIDE SEQUENCE [LARGE SCALE GENOMIC DNA]</scope>
    <source>
        <strain evidence="2 3">DSM 8423</strain>
    </source>
</reference>